<dbReference type="AlphaFoldDB" id="A0A2S2CXA2"/>
<dbReference type="InterPro" id="IPR014720">
    <property type="entry name" value="dsRBD_dom"/>
</dbReference>
<dbReference type="Pfam" id="PF00035">
    <property type="entry name" value="dsrm"/>
    <property type="match status" value="1"/>
</dbReference>
<evidence type="ECO:0000313" key="18">
    <source>
        <dbReference type="EMBL" id="AWK89030.1"/>
    </source>
</evidence>
<evidence type="ECO:0000256" key="7">
    <source>
        <dbReference type="ARBA" id="ARBA00022664"/>
    </source>
</evidence>
<comment type="cofactor">
    <cofactor evidence="15">
        <name>Mg(2+)</name>
        <dbReference type="ChEBI" id="CHEBI:18420"/>
    </cofactor>
</comment>
<dbReference type="PROSITE" id="PS50142">
    <property type="entry name" value="RNASE_3_2"/>
    <property type="match status" value="1"/>
</dbReference>
<evidence type="ECO:0000256" key="15">
    <source>
        <dbReference type="HAMAP-Rule" id="MF_00104"/>
    </source>
</evidence>
<comment type="subcellular location">
    <subcellularLocation>
        <location evidence="2 15">Cytoplasm</location>
    </subcellularLocation>
</comment>
<dbReference type="InterPro" id="IPR000999">
    <property type="entry name" value="RNase_III_dom"/>
</dbReference>
<evidence type="ECO:0000313" key="19">
    <source>
        <dbReference type="Proteomes" id="UP000245629"/>
    </source>
</evidence>
<evidence type="ECO:0000256" key="4">
    <source>
        <dbReference type="ARBA" id="ARBA00011738"/>
    </source>
</evidence>
<keyword evidence="8 15" id="KW-0819">tRNA processing</keyword>
<dbReference type="InterPro" id="IPR011907">
    <property type="entry name" value="RNase_III"/>
</dbReference>
<feature type="active site" evidence="15">
    <location>
        <position position="71"/>
    </location>
</feature>
<dbReference type="Gene3D" id="3.30.160.20">
    <property type="match status" value="1"/>
</dbReference>
<keyword evidence="11 15" id="KW-0255">Endonuclease</keyword>
<dbReference type="SMART" id="SM00358">
    <property type="entry name" value="DSRM"/>
    <property type="match status" value="1"/>
</dbReference>
<dbReference type="GO" id="GO:0004525">
    <property type="term" value="F:ribonuclease III activity"/>
    <property type="evidence" value="ECO:0007669"/>
    <property type="project" value="UniProtKB-UniRule"/>
</dbReference>
<evidence type="ECO:0000256" key="11">
    <source>
        <dbReference type="ARBA" id="ARBA00022759"/>
    </source>
</evidence>
<dbReference type="NCBIfam" id="TIGR02191">
    <property type="entry name" value="RNaseIII"/>
    <property type="match status" value="1"/>
</dbReference>
<evidence type="ECO:0000256" key="14">
    <source>
        <dbReference type="ARBA" id="ARBA00022884"/>
    </source>
</evidence>
<dbReference type="GO" id="GO:0010468">
    <property type="term" value="P:regulation of gene expression"/>
    <property type="evidence" value="ECO:0007669"/>
    <property type="project" value="TreeGrafter"/>
</dbReference>
<keyword evidence="18" id="KW-0614">Plasmid</keyword>
<keyword evidence="13 15" id="KW-0460">Magnesium</keyword>
<sequence length="252" mass="26834">MEESVGSAADAGTADLAGLAEALGHRFAKPGLLEDAVTHPSLMGLERGGRRGQRPDHGPGLAYERLEFLGDRVLGLVIAEWLLEQFPHEKEGALAKRHAALVRREAVGRVAEGIGLGGYLRLSPAEAQGGGRTNQTILGDACEAVIGALYLDGGLDVARRFIRGAWAEQIERPQPPPIDPKTALQEWVQGRGLPLPTYELLDRSGPAHEPVFRVAVRVEGMDPVTGTGPSKRIAEKKAASVLLSQVGVKVDD</sequence>
<feature type="binding site" evidence="15">
    <location>
        <position position="143"/>
    </location>
    <ligand>
        <name>Mg(2+)</name>
        <dbReference type="ChEBI" id="CHEBI:18420"/>
    </ligand>
</feature>
<feature type="binding site" evidence="15">
    <location>
        <position position="67"/>
    </location>
    <ligand>
        <name>Mg(2+)</name>
        <dbReference type="ChEBI" id="CHEBI:18420"/>
    </ligand>
</feature>
<evidence type="ECO:0000256" key="2">
    <source>
        <dbReference type="ARBA" id="ARBA00004496"/>
    </source>
</evidence>
<dbReference type="PROSITE" id="PS00517">
    <property type="entry name" value="RNASE_3_1"/>
    <property type="match status" value="1"/>
</dbReference>
<dbReference type="GO" id="GO:0008033">
    <property type="term" value="P:tRNA processing"/>
    <property type="evidence" value="ECO:0007669"/>
    <property type="project" value="UniProtKB-KW"/>
</dbReference>
<dbReference type="PANTHER" id="PTHR11207:SF0">
    <property type="entry name" value="RIBONUCLEASE 3"/>
    <property type="match status" value="1"/>
</dbReference>
<dbReference type="PANTHER" id="PTHR11207">
    <property type="entry name" value="RIBONUCLEASE III"/>
    <property type="match status" value="1"/>
</dbReference>
<keyword evidence="9 15" id="KW-0540">Nuclease</keyword>
<evidence type="ECO:0000256" key="10">
    <source>
        <dbReference type="ARBA" id="ARBA00022723"/>
    </source>
</evidence>
<dbReference type="EMBL" id="CP029356">
    <property type="protein sequence ID" value="AWK89030.1"/>
    <property type="molecule type" value="Genomic_DNA"/>
</dbReference>
<comment type="catalytic activity">
    <reaction evidence="1 15">
        <text>Endonucleolytic cleavage to 5'-phosphomonoester.</text>
        <dbReference type="EC" id="3.1.26.3"/>
    </reaction>
</comment>
<dbReference type="Pfam" id="PF14622">
    <property type="entry name" value="Ribonucleas_3_3"/>
    <property type="match status" value="1"/>
</dbReference>
<dbReference type="GO" id="GO:0005737">
    <property type="term" value="C:cytoplasm"/>
    <property type="evidence" value="ECO:0007669"/>
    <property type="project" value="UniProtKB-SubCell"/>
</dbReference>
<keyword evidence="12 15" id="KW-0378">Hydrolase</keyword>
<keyword evidence="14 15" id="KW-0694">RNA-binding</keyword>
<evidence type="ECO:0000256" key="12">
    <source>
        <dbReference type="ARBA" id="ARBA00022801"/>
    </source>
</evidence>
<proteinExistence type="inferred from homology"/>
<dbReference type="EC" id="3.1.26.3" evidence="15"/>
<comment type="subunit">
    <text evidence="4 15">Homodimer.</text>
</comment>
<dbReference type="HAMAP" id="MF_00104">
    <property type="entry name" value="RNase_III"/>
    <property type="match status" value="1"/>
</dbReference>
<evidence type="ECO:0000256" key="1">
    <source>
        <dbReference type="ARBA" id="ARBA00000109"/>
    </source>
</evidence>
<dbReference type="Gene3D" id="1.10.1520.10">
    <property type="entry name" value="Ribonuclease III domain"/>
    <property type="match status" value="1"/>
</dbReference>
<dbReference type="FunFam" id="3.30.160.20:FF:000003">
    <property type="entry name" value="Ribonuclease 3"/>
    <property type="match status" value="1"/>
</dbReference>
<evidence type="ECO:0000259" key="16">
    <source>
        <dbReference type="PROSITE" id="PS50137"/>
    </source>
</evidence>
<evidence type="ECO:0000256" key="9">
    <source>
        <dbReference type="ARBA" id="ARBA00022722"/>
    </source>
</evidence>
<evidence type="ECO:0000256" key="3">
    <source>
        <dbReference type="ARBA" id="ARBA00010183"/>
    </source>
</evidence>
<evidence type="ECO:0000256" key="6">
    <source>
        <dbReference type="ARBA" id="ARBA00022552"/>
    </source>
</evidence>
<dbReference type="InterPro" id="IPR036389">
    <property type="entry name" value="RNase_III_sf"/>
</dbReference>
<dbReference type="FunFam" id="1.10.1520.10:FF:000001">
    <property type="entry name" value="Ribonuclease 3"/>
    <property type="match status" value="1"/>
</dbReference>
<reference evidence="19" key="1">
    <citation type="submission" date="2018-05" db="EMBL/GenBank/DDBJ databases">
        <title>Azospirillum thermophila sp. nov., a novel isolated from hot spring.</title>
        <authorList>
            <person name="Zhao Z."/>
        </authorList>
    </citation>
    <scope>NUCLEOTIDE SEQUENCE [LARGE SCALE GENOMIC DNA]</scope>
    <source>
        <strain evidence="19">CFH 70021</strain>
        <plasmid evidence="19">unnamed1</plasmid>
    </source>
</reference>
<dbReference type="SUPFAM" id="SSF54768">
    <property type="entry name" value="dsRNA-binding domain-like"/>
    <property type="match status" value="1"/>
</dbReference>
<keyword evidence="19" id="KW-1185">Reference proteome</keyword>
<comment type="function">
    <text evidence="15">Digests double-stranded RNA. Involved in the processing of primary rRNA transcript to yield the immediate precursors to the large and small rRNAs (23S and 16S). Processes some mRNAs, and tRNAs when they are encoded in the rRNA operon. Processes pre-crRNA and tracrRNA of type II CRISPR loci if present in the organism.</text>
</comment>
<evidence type="ECO:0000256" key="13">
    <source>
        <dbReference type="ARBA" id="ARBA00022842"/>
    </source>
</evidence>
<dbReference type="GO" id="GO:0019843">
    <property type="term" value="F:rRNA binding"/>
    <property type="evidence" value="ECO:0007669"/>
    <property type="project" value="UniProtKB-KW"/>
</dbReference>
<dbReference type="KEGG" id="azz:DEW08_23705"/>
<feature type="domain" description="DRBM" evidence="16">
    <location>
        <begin position="179"/>
        <end position="248"/>
    </location>
</feature>
<dbReference type="GO" id="GO:0003725">
    <property type="term" value="F:double-stranded RNA binding"/>
    <property type="evidence" value="ECO:0007669"/>
    <property type="project" value="TreeGrafter"/>
</dbReference>
<dbReference type="SUPFAM" id="SSF69065">
    <property type="entry name" value="RNase III domain-like"/>
    <property type="match status" value="1"/>
</dbReference>
<dbReference type="PROSITE" id="PS50137">
    <property type="entry name" value="DS_RBD"/>
    <property type="match status" value="1"/>
</dbReference>
<dbReference type="GO" id="GO:0042802">
    <property type="term" value="F:identical protein binding"/>
    <property type="evidence" value="ECO:0007669"/>
    <property type="project" value="UniProtKB-ARBA"/>
</dbReference>
<dbReference type="CDD" id="cd00593">
    <property type="entry name" value="RIBOc"/>
    <property type="match status" value="1"/>
</dbReference>
<feature type="domain" description="RNase III" evidence="17">
    <location>
        <begin position="16"/>
        <end position="154"/>
    </location>
</feature>
<comment type="similarity">
    <text evidence="3">Belongs to the ribonuclease III family.</text>
</comment>
<dbReference type="Proteomes" id="UP000245629">
    <property type="component" value="Plasmid unnamed1"/>
</dbReference>
<dbReference type="SMART" id="SM00535">
    <property type="entry name" value="RIBOc"/>
    <property type="match status" value="1"/>
</dbReference>
<evidence type="ECO:0000259" key="17">
    <source>
        <dbReference type="PROSITE" id="PS50142"/>
    </source>
</evidence>
<dbReference type="RefSeq" id="WP_109331886.1">
    <property type="nucleotide sequence ID" value="NZ_CP029356.1"/>
</dbReference>
<dbReference type="GO" id="GO:0046872">
    <property type="term" value="F:metal ion binding"/>
    <property type="evidence" value="ECO:0007669"/>
    <property type="project" value="UniProtKB-KW"/>
</dbReference>
<dbReference type="CDD" id="cd10845">
    <property type="entry name" value="DSRM_RNAse_III_family"/>
    <property type="match status" value="1"/>
</dbReference>
<feature type="active site" evidence="15">
    <location>
        <position position="143"/>
    </location>
</feature>
<dbReference type="GO" id="GO:0006397">
    <property type="term" value="P:mRNA processing"/>
    <property type="evidence" value="ECO:0007669"/>
    <property type="project" value="UniProtKB-UniRule"/>
</dbReference>
<accession>A0A2S2CXA2</accession>
<keyword evidence="15" id="KW-0699">rRNA-binding</keyword>
<keyword evidence="10 15" id="KW-0479">Metal-binding</keyword>
<gene>
    <name evidence="15 18" type="primary">rnc</name>
    <name evidence="18" type="ORF">DEW08_23705</name>
</gene>
<organism evidence="18 19">
    <name type="scientific">Azospirillum thermophilum</name>
    <dbReference type="NCBI Taxonomy" id="2202148"/>
    <lineage>
        <taxon>Bacteria</taxon>
        <taxon>Pseudomonadati</taxon>
        <taxon>Pseudomonadota</taxon>
        <taxon>Alphaproteobacteria</taxon>
        <taxon>Rhodospirillales</taxon>
        <taxon>Azospirillaceae</taxon>
        <taxon>Azospirillum</taxon>
    </lineage>
</organism>
<feature type="binding site" evidence="15">
    <location>
        <position position="140"/>
    </location>
    <ligand>
        <name>Mg(2+)</name>
        <dbReference type="ChEBI" id="CHEBI:18420"/>
    </ligand>
</feature>
<evidence type="ECO:0000256" key="8">
    <source>
        <dbReference type="ARBA" id="ARBA00022694"/>
    </source>
</evidence>
<protein>
    <recommendedName>
        <fullName evidence="15">Ribonuclease 3</fullName>
        <ecNumber evidence="15">3.1.26.3</ecNumber>
    </recommendedName>
    <alternativeName>
        <fullName evidence="15">Ribonuclease III</fullName>
        <shortName evidence="15">RNase III</shortName>
    </alternativeName>
</protein>
<keyword evidence="5 15" id="KW-0963">Cytoplasm</keyword>
<keyword evidence="6 15" id="KW-0698">rRNA processing</keyword>
<dbReference type="GO" id="GO:0006364">
    <property type="term" value="P:rRNA processing"/>
    <property type="evidence" value="ECO:0007669"/>
    <property type="project" value="UniProtKB-UniRule"/>
</dbReference>
<keyword evidence="7 15" id="KW-0507">mRNA processing</keyword>
<evidence type="ECO:0000256" key="5">
    <source>
        <dbReference type="ARBA" id="ARBA00022490"/>
    </source>
</evidence>
<geneLocation type="plasmid" evidence="18 19">
    <name>unnamed1</name>
</geneLocation>
<name>A0A2S2CXA2_9PROT</name>
<dbReference type="OrthoDB" id="9805026at2"/>